<name>A0A061GYT2_THECC</name>
<proteinExistence type="predicted"/>
<organism evidence="1 2">
    <name type="scientific">Theobroma cacao</name>
    <name type="common">Cacao</name>
    <name type="synonym">Cocoa</name>
    <dbReference type="NCBI Taxonomy" id="3641"/>
    <lineage>
        <taxon>Eukaryota</taxon>
        <taxon>Viridiplantae</taxon>
        <taxon>Streptophyta</taxon>
        <taxon>Embryophyta</taxon>
        <taxon>Tracheophyta</taxon>
        <taxon>Spermatophyta</taxon>
        <taxon>Magnoliopsida</taxon>
        <taxon>eudicotyledons</taxon>
        <taxon>Gunneridae</taxon>
        <taxon>Pentapetalae</taxon>
        <taxon>rosids</taxon>
        <taxon>malvids</taxon>
        <taxon>Malvales</taxon>
        <taxon>Malvaceae</taxon>
        <taxon>Byttnerioideae</taxon>
        <taxon>Theobroma</taxon>
    </lineage>
</organism>
<evidence type="ECO:0000313" key="1">
    <source>
        <dbReference type="EMBL" id="EOY32339.1"/>
    </source>
</evidence>
<reference evidence="1 2" key="1">
    <citation type="journal article" date="2013" name="Genome Biol.">
        <title>The genome sequence of the most widely cultivated cacao type and its use to identify candidate genes regulating pod color.</title>
        <authorList>
            <person name="Motamayor J.C."/>
            <person name="Mockaitis K."/>
            <person name="Schmutz J."/>
            <person name="Haiminen N."/>
            <person name="Iii D.L."/>
            <person name="Cornejo O."/>
            <person name="Findley S.D."/>
            <person name="Zheng P."/>
            <person name="Utro F."/>
            <person name="Royaert S."/>
            <person name="Saski C."/>
            <person name="Jenkins J."/>
            <person name="Podicheti R."/>
            <person name="Zhao M."/>
            <person name="Scheffler B.E."/>
            <person name="Stack J.C."/>
            <person name="Feltus F.A."/>
            <person name="Mustiga G.M."/>
            <person name="Amores F."/>
            <person name="Phillips W."/>
            <person name="Marelli J.P."/>
            <person name="May G.D."/>
            <person name="Shapiro H."/>
            <person name="Ma J."/>
            <person name="Bustamante C.D."/>
            <person name="Schnell R.J."/>
            <person name="Main D."/>
            <person name="Gilbert D."/>
            <person name="Parida L."/>
            <person name="Kuhn D.N."/>
        </authorList>
    </citation>
    <scope>NUCLEOTIDE SEQUENCE [LARGE SCALE GENOMIC DNA]</scope>
    <source>
        <strain evidence="2">cv. Matina 1-6</strain>
    </source>
</reference>
<dbReference type="HOGENOM" id="CLU_1848709_0_0_1"/>
<evidence type="ECO:0000313" key="2">
    <source>
        <dbReference type="Proteomes" id="UP000026915"/>
    </source>
</evidence>
<dbReference type="Proteomes" id="UP000026915">
    <property type="component" value="Chromosome 9"/>
</dbReference>
<dbReference type="AlphaFoldDB" id="A0A061GYT2"/>
<dbReference type="EMBL" id="CM001887">
    <property type="protein sequence ID" value="EOY32339.1"/>
    <property type="molecule type" value="Genomic_DNA"/>
</dbReference>
<keyword evidence="2" id="KW-1185">Reference proteome</keyword>
<dbReference type="InParanoid" id="A0A061GYT2"/>
<dbReference type="Gramene" id="EOY32339">
    <property type="protein sequence ID" value="EOY32339"/>
    <property type="gene ID" value="TCM_040155"/>
</dbReference>
<sequence>MEHQLEARISALERNQEEFGHDLREMKGQIAKLMEMVKCLNRTNGIHPQEFQSLQTKPRLKQPLKEGQFVLDMTNISLSDPIPNPLARNYDLNAKCDYHMGAIEHSIEKCRQLKEKIENLIKDGSLTLELMERWKSVVP</sequence>
<gene>
    <name evidence="1" type="ORF">TCM_040155</name>
</gene>
<protein>
    <submittedName>
        <fullName evidence="1">Uncharacterized protein</fullName>
    </submittedName>
</protein>
<accession>A0A061GYT2</accession>